<evidence type="ECO:0000256" key="5">
    <source>
        <dbReference type="ARBA" id="ARBA00022829"/>
    </source>
</evidence>
<dbReference type="NCBIfam" id="NF040815">
    <property type="entry name" value="recomb_XerA_Arch"/>
    <property type="match status" value="1"/>
</dbReference>
<feature type="domain" description="Core-binding (CB)" evidence="12">
    <location>
        <begin position="13"/>
        <end position="98"/>
    </location>
</feature>
<dbReference type="InterPro" id="IPR011010">
    <property type="entry name" value="DNA_brk_join_enz"/>
</dbReference>
<evidence type="ECO:0000256" key="4">
    <source>
        <dbReference type="ARBA" id="ARBA00022618"/>
    </source>
</evidence>
<dbReference type="Pfam" id="PF00589">
    <property type="entry name" value="Phage_integrase"/>
    <property type="match status" value="1"/>
</dbReference>
<dbReference type="EMBL" id="JAHLFU010000017">
    <property type="protein sequence ID" value="MBU3852394.1"/>
    <property type="molecule type" value="Genomic_DNA"/>
</dbReference>
<feature type="active site" evidence="10">
    <location>
        <position position="258"/>
    </location>
</feature>
<dbReference type="InterPro" id="IPR004107">
    <property type="entry name" value="Integrase_SAM-like_N"/>
</dbReference>
<feature type="active site" description="O-(3'-phospho-DNA)-tyrosine intermediate" evidence="10">
    <location>
        <position position="290"/>
    </location>
</feature>
<evidence type="ECO:0000313" key="14">
    <source>
        <dbReference type="Proteomes" id="UP000823865"/>
    </source>
</evidence>
<feature type="active site" evidence="10">
    <location>
        <position position="255"/>
    </location>
</feature>
<keyword evidence="3 10" id="KW-0963">Cytoplasm</keyword>
<comment type="function">
    <text evidence="10">Site-specific tyrosine recombinase, which acts by catalyzing the cutting and rejoining of the recombining DNA molecules. The XerC-XerD complex is essential to convert dimers of the bacterial chromosome into monomers to permit their segregation at cell division. It also contributes to the segregational stability of plasmids.</text>
</comment>
<comment type="similarity">
    <text evidence="2">Belongs to the 'phage' integrase family. XerD subfamily.</text>
</comment>
<dbReference type="PANTHER" id="PTHR30349">
    <property type="entry name" value="PHAGE INTEGRASE-RELATED"/>
    <property type="match status" value="1"/>
</dbReference>
<dbReference type="InterPro" id="IPR011932">
    <property type="entry name" value="Recomb_XerD"/>
</dbReference>
<dbReference type="Pfam" id="PF02899">
    <property type="entry name" value="Phage_int_SAM_1"/>
    <property type="match status" value="1"/>
</dbReference>
<dbReference type="InterPro" id="IPR010998">
    <property type="entry name" value="Integrase_recombinase_N"/>
</dbReference>
<feature type="active site" evidence="10">
    <location>
        <position position="159"/>
    </location>
</feature>
<evidence type="ECO:0000256" key="3">
    <source>
        <dbReference type="ARBA" id="ARBA00022490"/>
    </source>
</evidence>
<comment type="caution">
    <text evidence="13">The sequence shown here is derived from an EMBL/GenBank/DDBJ whole genome shotgun (WGS) entry which is preliminary data.</text>
</comment>
<feature type="domain" description="Tyr recombinase" evidence="11">
    <location>
        <begin position="119"/>
        <end position="303"/>
    </location>
</feature>
<keyword evidence="7 10" id="KW-0238">DNA-binding</keyword>
<evidence type="ECO:0000256" key="6">
    <source>
        <dbReference type="ARBA" id="ARBA00022908"/>
    </source>
</evidence>
<dbReference type="GO" id="GO:0009037">
    <property type="term" value="F:tyrosine-based site-specific recombinase activity"/>
    <property type="evidence" value="ECO:0007669"/>
    <property type="project" value="UniProtKB-UniRule"/>
</dbReference>
<dbReference type="InterPro" id="IPR044068">
    <property type="entry name" value="CB"/>
</dbReference>
<dbReference type="InterPro" id="IPR002104">
    <property type="entry name" value="Integrase_catalytic"/>
</dbReference>
<feature type="active site" evidence="10">
    <location>
        <position position="183"/>
    </location>
</feature>
<evidence type="ECO:0000256" key="10">
    <source>
        <dbReference type="HAMAP-Rule" id="MF_01808"/>
    </source>
</evidence>
<dbReference type="GO" id="GO:0003677">
    <property type="term" value="F:DNA binding"/>
    <property type="evidence" value="ECO:0007669"/>
    <property type="project" value="UniProtKB-UniRule"/>
</dbReference>
<keyword evidence="6 10" id="KW-0229">DNA integration</keyword>
<evidence type="ECO:0000313" key="13">
    <source>
        <dbReference type="EMBL" id="MBU3852394.1"/>
    </source>
</evidence>
<sequence length="317" mass="36772">MEYPAKNQQNNLIIDKSVLRKYNQYLQLEKSLSSNTLEAYQNDLKHLQEFLLEKQLYYNAVTIENLQEFCGMLIDMGISSRSLARILSGLRSFYRFLLLEGIMEQDPTELLEGPQISRHIPDVLTVEEIDQMIGCVDLSKQEGQRNRAMLEVLYSCGLRVSELCQLKISNLYLKEGFIRVEGKGNKERLVPISERAIKELDYWFADRVHIPIKTGNEDYVFISFRKGTPLTRIMVFYIVKEQAERAGIHKSISPHTFRHSFATHLLEGGANLRAIQCMLGHESIATTEIYTHIDTSRIRQEILNHHPRNINKKETNR</sequence>
<dbReference type="HAMAP" id="MF_01808">
    <property type="entry name" value="Recomb_XerC_XerD"/>
    <property type="match status" value="1"/>
</dbReference>
<dbReference type="Proteomes" id="UP000823865">
    <property type="component" value="Unassembled WGS sequence"/>
</dbReference>
<dbReference type="InterPro" id="IPR013762">
    <property type="entry name" value="Integrase-like_cat_sf"/>
</dbReference>
<evidence type="ECO:0000256" key="2">
    <source>
        <dbReference type="ARBA" id="ARBA00010450"/>
    </source>
</evidence>
<dbReference type="AlphaFoldDB" id="A0A9E2P037"/>
<comment type="similarity">
    <text evidence="10">Belongs to the 'phage' integrase family. XerC subfamily.</text>
</comment>
<dbReference type="NCBIfam" id="NF001399">
    <property type="entry name" value="PRK00283.1"/>
    <property type="match status" value="1"/>
</dbReference>
<dbReference type="InterPro" id="IPR050090">
    <property type="entry name" value="Tyrosine_recombinase_XerCD"/>
</dbReference>
<protein>
    <recommendedName>
        <fullName evidence="10">Tyrosine recombinase XerC</fullName>
    </recommendedName>
</protein>
<keyword evidence="5 10" id="KW-0159">Chromosome partition</keyword>
<reference evidence="13" key="2">
    <citation type="submission" date="2021-04" db="EMBL/GenBank/DDBJ databases">
        <authorList>
            <person name="Gilroy R."/>
        </authorList>
    </citation>
    <scope>NUCLEOTIDE SEQUENCE</scope>
    <source>
        <strain evidence="13">G3-2149</strain>
    </source>
</reference>
<evidence type="ECO:0000259" key="11">
    <source>
        <dbReference type="PROSITE" id="PS51898"/>
    </source>
</evidence>
<keyword evidence="9 10" id="KW-0131">Cell cycle</keyword>
<comment type="subunit">
    <text evidence="10">Forms a cyclic heterotetrameric complex composed of two molecules of XerC and two molecules of XerD.</text>
</comment>
<evidence type="ECO:0000256" key="7">
    <source>
        <dbReference type="ARBA" id="ARBA00023125"/>
    </source>
</evidence>
<keyword evidence="4 10" id="KW-0132">Cell division</keyword>
<evidence type="ECO:0000256" key="1">
    <source>
        <dbReference type="ARBA" id="ARBA00004496"/>
    </source>
</evidence>
<dbReference type="GO" id="GO:0007059">
    <property type="term" value="P:chromosome segregation"/>
    <property type="evidence" value="ECO:0007669"/>
    <property type="project" value="UniProtKB-UniRule"/>
</dbReference>
<dbReference type="PANTHER" id="PTHR30349:SF81">
    <property type="entry name" value="TYROSINE RECOMBINASE XERC"/>
    <property type="match status" value="1"/>
</dbReference>
<organism evidence="13 14">
    <name type="scientific">Candidatus Paraprevotella stercoravium</name>
    <dbReference type="NCBI Taxonomy" id="2838725"/>
    <lineage>
        <taxon>Bacteria</taxon>
        <taxon>Pseudomonadati</taxon>
        <taxon>Bacteroidota</taxon>
        <taxon>Bacteroidia</taxon>
        <taxon>Bacteroidales</taxon>
        <taxon>Prevotellaceae</taxon>
        <taxon>Paraprevotella</taxon>
    </lineage>
</organism>
<proteinExistence type="inferred from homology"/>
<reference evidence="13" key="1">
    <citation type="journal article" date="2021" name="PeerJ">
        <title>Extensive microbial diversity within the chicken gut microbiome revealed by metagenomics and culture.</title>
        <authorList>
            <person name="Gilroy R."/>
            <person name="Ravi A."/>
            <person name="Getino M."/>
            <person name="Pursley I."/>
            <person name="Horton D.L."/>
            <person name="Alikhan N.F."/>
            <person name="Baker D."/>
            <person name="Gharbi K."/>
            <person name="Hall N."/>
            <person name="Watson M."/>
            <person name="Adriaenssens E.M."/>
            <person name="Foster-Nyarko E."/>
            <person name="Jarju S."/>
            <person name="Secka A."/>
            <person name="Antonio M."/>
            <person name="Oren A."/>
            <person name="Chaudhuri R.R."/>
            <person name="La Ragione R."/>
            <person name="Hildebrand F."/>
            <person name="Pallen M.J."/>
        </authorList>
    </citation>
    <scope>NUCLEOTIDE SEQUENCE</scope>
    <source>
        <strain evidence="13">G3-2149</strain>
    </source>
</reference>
<comment type="subcellular location">
    <subcellularLocation>
        <location evidence="1 10">Cytoplasm</location>
    </subcellularLocation>
</comment>
<dbReference type="InterPro" id="IPR023009">
    <property type="entry name" value="Tyrosine_recombinase_XerC/XerD"/>
</dbReference>
<dbReference type="GO" id="GO:0005737">
    <property type="term" value="C:cytoplasm"/>
    <property type="evidence" value="ECO:0007669"/>
    <property type="project" value="UniProtKB-SubCell"/>
</dbReference>
<gene>
    <name evidence="13" type="primary">xerD</name>
    <name evidence="10" type="synonym">xerC</name>
    <name evidence="13" type="ORF">H9789_00930</name>
</gene>
<keyword evidence="8 10" id="KW-0233">DNA recombination</keyword>
<dbReference type="GO" id="GO:0051301">
    <property type="term" value="P:cell division"/>
    <property type="evidence" value="ECO:0007669"/>
    <property type="project" value="UniProtKB-KW"/>
</dbReference>
<evidence type="ECO:0000259" key="12">
    <source>
        <dbReference type="PROSITE" id="PS51900"/>
    </source>
</evidence>
<dbReference type="Gene3D" id="1.10.150.130">
    <property type="match status" value="1"/>
</dbReference>
<dbReference type="PROSITE" id="PS51900">
    <property type="entry name" value="CB"/>
    <property type="match status" value="1"/>
</dbReference>
<accession>A0A9E2P037</accession>
<dbReference type="Gene3D" id="1.10.443.10">
    <property type="entry name" value="Intergrase catalytic core"/>
    <property type="match status" value="1"/>
</dbReference>
<dbReference type="PROSITE" id="PS51898">
    <property type="entry name" value="TYR_RECOMBINASE"/>
    <property type="match status" value="1"/>
</dbReference>
<dbReference type="NCBIfam" id="TIGR02225">
    <property type="entry name" value="recomb_XerD"/>
    <property type="match status" value="1"/>
</dbReference>
<dbReference type="CDD" id="cd00798">
    <property type="entry name" value="INT_XerDC_C"/>
    <property type="match status" value="1"/>
</dbReference>
<feature type="active site" evidence="10">
    <location>
        <position position="281"/>
    </location>
</feature>
<evidence type="ECO:0000256" key="8">
    <source>
        <dbReference type="ARBA" id="ARBA00023172"/>
    </source>
</evidence>
<name>A0A9E2P037_9BACT</name>
<dbReference type="SUPFAM" id="SSF56349">
    <property type="entry name" value="DNA breaking-rejoining enzymes"/>
    <property type="match status" value="1"/>
</dbReference>
<evidence type="ECO:0000256" key="9">
    <source>
        <dbReference type="ARBA" id="ARBA00023306"/>
    </source>
</evidence>
<dbReference type="GO" id="GO:0006313">
    <property type="term" value="P:DNA transposition"/>
    <property type="evidence" value="ECO:0007669"/>
    <property type="project" value="UniProtKB-UniRule"/>
</dbReference>